<dbReference type="AlphaFoldDB" id="A0A024T997"/>
<sequence length="196" mass="21310">MAPRFQWQLGHAMFVSSSNATCWMIWSLVSTHGGGPLVRTCTSSSMQTLAMLPLEAAMTCALDNPRRCGALPAMMVPPRPPETRTNFSIHRSTCTVGGAAHWQLRSVAADVACDGGGESSTREERGEDACGARTRLSRMTRSASTFPAHSILRNRVPLVSIQHGTSRSHRQYRPHGMSTLSSLTFCVIDSHEVLAQ</sequence>
<dbReference type="OrthoDB" id="77388at2759"/>
<gene>
    <name evidence="2" type="ORF">H310_14621</name>
</gene>
<proteinExistence type="predicted"/>
<feature type="chain" id="PRO_5001534114" evidence="1">
    <location>
        <begin position="21"/>
        <end position="196"/>
    </location>
</feature>
<organism evidence="2">
    <name type="scientific">Aphanomyces invadans</name>
    <dbReference type="NCBI Taxonomy" id="157072"/>
    <lineage>
        <taxon>Eukaryota</taxon>
        <taxon>Sar</taxon>
        <taxon>Stramenopiles</taxon>
        <taxon>Oomycota</taxon>
        <taxon>Saprolegniomycetes</taxon>
        <taxon>Saprolegniales</taxon>
        <taxon>Verrucalvaceae</taxon>
        <taxon>Aphanomyces</taxon>
    </lineage>
</organism>
<reference evidence="2" key="1">
    <citation type="submission" date="2013-12" db="EMBL/GenBank/DDBJ databases">
        <title>The Genome Sequence of Aphanomyces invadans NJM9701.</title>
        <authorList>
            <consortium name="The Broad Institute Genomics Platform"/>
            <person name="Russ C."/>
            <person name="Tyler B."/>
            <person name="van West P."/>
            <person name="Dieguez-Uribeondo J."/>
            <person name="Young S.K."/>
            <person name="Zeng Q."/>
            <person name="Gargeya S."/>
            <person name="Fitzgerald M."/>
            <person name="Abouelleil A."/>
            <person name="Alvarado L."/>
            <person name="Chapman S.B."/>
            <person name="Gainer-Dewar J."/>
            <person name="Goldberg J."/>
            <person name="Griggs A."/>
            <person name="Gujja S."/>
            <person name="Hansen M."/>
            <person name="Howarth C."/>
            <person name="Imamovic A."/>
            <person name="Ireland A."/>
            <person name="Larimer J."/>
            <person name="McCowan C."/>
            <person name="Murphy C."/>
            <person name="Pearson M."/>
            <person name="Poon T.W."/>
            <person name="Priest M."/>
            <person name="Roberts A."/>
            <person name="Saif S."/>
            <person name="Shea T."/>
            <person name="Sykes S."/>
            <person name="Wortman J."/>
            <person name="Nusbaum C."/>
            <person name="Birren B."/>
        </authorList>
    </citation>
    <scope>NUCLEOTIDE SEQUENCE [LARGE SCALE GENOMIC DNA]</scope>
    <source>
        <strain evidence="2">NJM9701</strain>
    </source>
</reference>
<dbReference type="GeneID" id="20091671"/>
<name>A0A024T997_9STRA</name>
<accession>A0A024T997</accession>
<evidence type="ECO:0000313" key="2">
    <source>
        <dbReference type="EMBL" id="ETV90618.1"/>
    </source>
</evidence>
<dbReference type="VEuPathDB" id="FungiDB:H310_14621"/>
<dbReference type="EMBL" id="KI914028">
    <property type="protein sequence ID" value="ETV90618.1"/>
    <property type="molecule type" value="Genomic_DNA"/>
</dbReference>
<feature type="signal peptide" evidence="1">
    <location>
        <begin position="1"/>
        <end position="20"/>
    </location>
</feature>
<dbReference type="RefSeq" id="XP_008880739.1">
    <property type="nucleotide sequence ID" value="XM_008882517.1"/>
</dbReference>
<evidence type="ECO:0000256" key="1">
    <source>
        <dbReference type="SAM" id="SignalP"/>
    </source>
</evidence>
<protein>
    <submittedName>
        <fullName evidence="2">Uncharacterized protein</fullName>
    </submittedName>
</protein>
<keyword evidence="1" id="KW-0732">Signal</keyword>